<evidence type="ECO:0000313" key="1">
    <source>
        <dbReference type="EMBL" id="KKL23142.1"/>
    </source>
</evidence>
<proteinExistence type="predicted"/>
<organism evidence="1">
    <name type="scientific">marine sediment metagenome</name>
    <dbReference type="NCBI Taxonomy" id="412755"/>
    <lineage>
        <taxon>unclassified sequences</taxon>
        <taxon>metagenomes</taxon>
        <taxon>ecological metagenomes</taxon>
    </lineage>
</organism>
<protein>
    <submittedName>
        <fullName evidence="1">Uncharacterized protein</fullName>
    </submittedName>
</protein>
<dbReference type="EMBL" id="LAZR01037086">
    <property type="protein sequence ID" value="KKL23142.1"/>
    <property type="molecule type" value="Genomic_DNA"/>
</dbReference>
<comment type="caution">
    <text evidence="1">The sequence shown here is derived from an EMBL/GenBank/DDBJ whole genome shotgun (WGS) entry which is preliminary data.</text>
</comment>
<sequence>MVAKLARPYAITFEILHVQR</sequence>
<reference evidence="1" key="1">
    <citation type="journal article" date="2015" name="Nature">
        <title>Complex archaea that bridge the gap between prokaryotes and eukaryotes.</title>
        <authorList>
            <person name="Spang A."/>
            <person name="Saw J.H."/>
            <person name="Jorgensen S.L."/>
            <person name="Zaremba-Niedzwiedzka K."/>
            <person name="Martijn J."/>
            <person name="Lind A.E."/>
            <person name="van Eijk R."/>
            <person name="Schleper C."/>
            <person name="Guy L."/>
            <person name="Ettema T.J."/>
        </authorList>
    </citation>
    <scope>NUCLEOTIDE SEQUENCE</scope>
</reference>
<gene>
    <name evidence="1" type="ORF">LCGC14_2428370</name>
</gene>
<accession>A0A0F9C9Y6</accession>
<feature type="non-terminal residue" evidence="1">
    <location>
        <position position="20"/>
    </location>
</feature>
<dbReference type="AlphaFoldDB" id="A0A0F9C9Y6"/>
<name>A0A0F9C9Y6_9ZZZZ</name>